<evidence type="ECO:0000313" key="4">
    <source>
        <dbReference type="Proteomes" id="UP000198666"/>
    </source>
</evidence>
<feature type="transmembrane region" description="Helical" evidence="1">
    <location>
        <begin position="31"/>
        <end position="55"/>
    </location>
</feature>
<dbReference type="STRING" id="361279.SAMN05421663_10354"/>
<keyword evidence="1" id="KW-0472">Membrane</keyword>
<feature type="domain" description="Uncharacterized protein YyaB-like PH" evidence="2">
    <location>
        <begin position="63"/>
        <end position="139"/>
    </location>
</feature>
<dbReference type="GO" id="GO:0030153">
    <property type="term" value="P:bacteriocin immunity"/>
    <property type="evidence" value="ECO:0007669"/>
    <property type="project" value="InterPro"/>
</dbReference>
<evidence type="ECO:0000313" key="3">
    <source>
        <dbReference type="EMBL" id="SDC58549.1"/>
    </source>
</evidence>
<keyword evidence="1" id="KW-1133">Transmembrane helix</keyword>
<proteinExistence type="predicted"/>
<dbReference type="EMBL" id="FMZB01000003">
    <property type="protein sequence ID" value="SDC58549.1"/>
    <property type="molecule type" value="Genomic_DNA"/>
</dbReference>
<evidence type="ECO:0000259" key="2">
    <source>
        <dbReference type="Pfam" id="PF06713"/>
    </source>
</evidence>
<dbReference type="OrthoDB" id="2436858at2"/>
<organism evidence="3 4">
    <name type="scientific">Terribacillus halophilus</name>
    <dbReference type="NCBI Taxonomy" id="361279"/>
    <lineage>
        <taxon>Bacteria</taxon>
        <taxon>Bacillati</taxon>
        <taxon>Bacillota</taxon>
        <taxon>Bacilli</taxon>
        <taxon>Bacillales</taxon>
        <taxon>Bacillaceae</taxon>
        <taxon>Terribacillus</taxon>
    </lineage>
</organism>
<dbReference type="InterPro" id="IPR009589">
    <property type="entry name" value="PH_YyaB-like"/>
</dbReference>
<keyword evidence="1" id="KW-0812">Transmembrane</keyword>
<dbReference type="Pfam" id="PF06713">
    <property type="entry name" value="bPH_4"/>
    <property type="match status" value="1"/>
</dbReference>
<name>A0A1G6MSN1_9BACI</name>
<accession>A0A1G6MSN1</accession>
<gene>
    <name evidence="3" type="ORF">SAMN05421663_10354</name>
</gene>
<reference evidence="4" key="1">
    <citation type="submission" date="2016-10" db="EMBL/GenBank/DDBJ databases">
        <authorList>
            <person name="Varghese N."/>
            <person name="Submissions S."/>
        </authorList>
    </citation>
    <scope>NUCLEOTIDE SEQUENCE [LARGE SCALE GENOMIC DNA]</scope>
    <source>
        <strain evidence="4">DSM 21620</strain>
    </source>
</reference>
<dbReference type="AlphaFoldDB" id="A0A1G6MSN1"/>
<sequence length="146" mass="17049">MVFRPKIDTFFVHFIMIIVFLLWLVSFWPLIIFSGIVLVEFLLLLSVFVIGVSIISWSAFQINYEFYPDYLLVKGGPFVSRIPYDKITSVTLSNNIFSGYRVLSSRDAIEIFYKHALWGSVTIAPDYKKEFLHELTKRCPHAEMRV</sequence>
<evidence type="ECO:0000256" key="1">
    <source>
        <dbReference type="SAM" id="Phobius"/>
    </source>
</evidence>
<feature type="transmembrane region" description="Helical" evidence="1">
    <location>
        <begin position="7"/>
        <end position="25"/>
    </location>
</feature>
<protein>
    <submittedName>
        <fullName evidence="3">PH domain-containing protein</fullName>
    </submittedName>
</protein>
<dbReference type="Proteomes" id="UP000198666">
    <property type="component" value="Unassembled WGS sequence"/>
</dbReference>
<keyword evidence="4" id="KW-1185">Reference proteome</keyword>